<sequence length="2017" mass="216813">MFARIRHPQPRAASRSTDTNATPDREREPPRSNAVETPLVSPLQMTFDFELPSPSSTIADGYPQLSPFSPIFESSPSAPAPRPQTSTGLGSIRNQDQHGRHAGLGSPGAQSQSPPMLPPIPRVASGYMSSHLNENLKHGPHSSKIPQGGEAMAHNGSDSAMKARLSFDCPIDMLPSFSRDPSSASRPKTAGGIPTSSTPKMEASLFPTKATASLFPSIPPKQEIPLSSISPNVPAMNRQFIDSRDKPYSQPPLRPIMTQHNHSTPNLYQPQSPAIARGPTPVYSSSKNFISPQPSLQNLSQRTNLSGSTARPSTRASTQTAQATSSVTTIGTPYQDTAASFPLPQHVMTRPKTPGAAARIGGVSVPTHHTSSSRTANGARPVETKEPKKKRRLTLNPMALLQRRQTSQLPDELLKQRQEQEQALQRQRDLLVSGVNKPPPDFDPRIKGRLIHDFSAPRGKRNTFDEVMMASMMDDPVAEGTQSSPIVPTLSSHPPRRTSLPHRGSDGEQNEQRSVHTPAFREHLDEAPESSNRISSIQAESLENKDFLQRASKHNSALTNFSQESATLPPFARRSQILDPGQAAFYNDESSKTSTSSDQERSSSLGSINQISPVTARSSQIVQQLQQADVRQSQSPVSPASPGRPGDTFRPVSGLSPTPPSSDHAHSVSQLAPQAPSEKRRGTNEMTSRPYSVVIAPPAIYTVSEGSNESSPVQGHPQDFSEQQPQVIMRGVSIRQSESREGLGIASLPPPSTPGSHSGDNSPGEQSSIERTNGIPTPEMTPEPEAVASIQFKPDSEQQPKLVEKRASAVGHSRKCSNVPRHASTASRFSFQFGGNESAAQEQALEEKHRKMRSSQIAQSMPRGRSPDEDDEDDFDEDAMYDMDEMELEHSQDEPAVEPPPKAAQSANYLQQARQVLRQQDSDDESHYGEEVAEITGEGDLPYPDHPAFRTLSAVFNNCSRPDSYVSQGGPGGYWRDSTIDSYMQDDSSQADQAPAASHSFNFGMESTSGQSVVGTERSQIVLSPILSESGKRPTLPARDSGNSERNRAASGMSFGQASTTGSSTERGASAGASTATIDREHIVSGMSYSSISESVKSPLQSTFYKQAESAKSSPHIASEPFSPSFPDEHDSWLNDSDRVMSGRLASPPQSPQREAALVGLEANSRTRTSSSDTDGSDEDREQAGPEGQHISGRSEVNQSTAEDQFHFGYPKRSPYSDGRRNGSICALSFSFSDSPDKSRLGYHSNGSGMSFEEFARGGFSQATSPVLPSHEIDQAQGKMPSQAASLALTRGYGNKGALSPSSKTTGSPTLPSGLGLNMFAGFDFDDQSSTDQETTSTAYTRTTSANTGLPAAGSEQGQQSPAAPRADSSALSNHTSPRSNSASAVLPTIVAPTTQAVTMQTSGSDGSLGEADPRESVTSQDTQPTRQDVTSPEGVRSHVDITADDMYFDDGNFDQDINGVDRSSIDEDAFDDDRFLSRPGFMNRYMHSRDHSGLSALSAGSDGPYPTFPIANAQRLSQRYSQMMLEDLPLQAPVDPRYVPQRNPSEDAKRLGMGSRVPPAPVPETDRKAFTRMQQSLQNYHSALAAAANKAAAEGRFVRAPSISAVHNTDNGLSLQINDGPMSDDRSVYAASSIGDDRSIYSNGEDGGEIHMPYLSTGKGPDRNGSTASRATHLTSYSPTKFSFDFGFDQDAITDDINDNAFTDDDMFENDDDLVAAANAEVLASDDGGFYGQEFGFYGRPRSNSDELRAINGGYFGEDGDDGLTRNKSLKEPSLTPITERSEFSTRNSFVGSGSFGPGQFGTLSPALARFPHSPIDGHAPTSFDELRRLRGQAFGGGGGPRSSNGSARSDSNRSSFQSLQALSPSAELKPGPHGSGYFGVPLPMHYGYNTDSTNASRNSSIPNSAQPVASGLGFQFSDSPQSAASNNSLPFGGDLDATPRKNSIPKLAEPTTARKIAHNAQSHSRSGSGADSVTYVREPDPERNGKERWVLERRRTSEQGQLELIGRELVQGGWI</sequence>
<dbReference type="KEGG" id="ffu:CLAFUR5_05495"/>
<feature type="compositionally biased region" description="Basic and acidic residues" evidence="1">
    <location>
        <begin position="794"/>
        <end position="807"/>
    </location>
</feature>
<feature type="compositionally biased region" description="Low complexity" evidence="1">
    <location>
        <begin position="985"/>
        <end position="998"/>
    </location>
</feature>
<keyword evidence="3" id="KW-1185">Reference proteome</keyword>
<feature type="compositionally biased region" description="Low complexity" evidence="1">
    <location>
        <begin position="1330"/>
        <end position="1348"/>
    </location>
</feature>
<feature type="compositionally biased region" description="Polar residues" evidence="1">
    <location>
        <begin position="1893"/>
        <end position="1909"/>
    </location>
</feature>
<feature type="compositionally biased region" description="Polar residues" evidence="1">
    <location>
        <begin position="1370"/>
        <end position="1384"/>
    </location>
</feature>
<feature type="region of interest" description="Disordered" evidence="1">
    <location>
        <begin position="963"/>
        <end position="1219"/>
    </location>
</feature>
<feature type="compositionally biased region" description="Polar residues" evidence="1">
    <location>
        <begin position="367"/>
        <end position="376"/>
    </location>
</feature>
<feature type="compositionally biased region" description="Polar residues" evidence="1">
    <location>
        <begin position="1854"/>
        <end position="1865"/>
    </location>
</feature>
<feature type="compositionally biased region" description="Polar residues" evidence="1">
    <location>
        <begin position="1961"/>
        <end position="1973"/>
    </location>
</feature>
<evidence type="ECO:0000313" key="3">
    <source>
        <dbReference type="Proteomes" id="UP000756132"/>
    </source>
</evidence>
<feature type="compositionally biased region" description="Polar residues" evidence="1">
    <location>
        <begin position="1417"/>
        <end position="1431"/>
    </location>
</feature>
<feature type="compositionally biased region" description="Polar residues" evidence="1">
    <location>
        <begin position="704"/>
        <end position="713"/>
    </location>
</feature>
<feature type="region of interest" description="Disordered" evidence="1">
    <location>
        <begin position="1"/>
        <end position="159"/>
    </location>
</feature>
<feature type="compositionally biased region" description="Polar residues" evidence="1">
    <location>
        <begin position="824"/>
        <end position="841"/>
    </location>
</feature>
<feature type="region of interest" description="Disordered" evidence="1">
    <location>
        <begin position="585"/>
        <end position="948"/>
    </location>
</feature>
<feature type="compositionally biased region" description="Basic and acidic residues" evidence="1">
    <location>
        <begin position="1979"/>
        <end position="1989"/>
    </location>
</feature>
<feature type="region of interest" description="Disordered" evidence="1">
    <location>
        <begin position="1400"/>
        <end position="1439"/>
    </location>
</feature>
<dbReference type="GeneID" id="71985373"/>
<accession>A0A9Q8LHM7</accession>
<feature type="compositionally biased region" description="Polar residues" evidence="1">
    <location>
        <begin position="282"/>
        <end position="312"/>
    </location>
</feature>
<feature type="compositionally biased region" description="Polar residues" evidence="1">
    <location>
        <begin position="754"/>
        <end position="775"/>
    </location>
</feature>
<dbReference type="OrthoDB" id="5408302at2759"/>
<feature type="region of interest" description="Disordered" evidence="1">
    <location>
        <begin position="1757"/>
        <end position="1791"/>
    </location>
</feature>
<feature type="region of interest" description="Disordered" evidence="1">
    <location>
        <begin position="1325"/>
        <end position="1386"/>
    </location>
</feature>
<feature type="compositionally biased region" description="Low complexity" evidence="1">
    <location>
        <begin position="66"/>
        <end position="77"/>
    </location>
</feature>
<feature type="compositionally biased region" description="Basic and acidic residues" evidence="1">
    <location>
        <begin position="503"/>
        <end position="515"/>
    </location>
</feature>
<feature type="compositionally biased region" description="Polar residues" evidence="1">
    <location>
        <begin position="480"/>
        <end position="492"/>
    </location>
</feature>
<feature type="compositionally biased region" description="Acidic residues" evidence="1">
    <location>
        <begin position="868"/>
        <end position="887"/>
    </location>
</feature>
<organism evidence="2 3">
    <name type="scientific">Passalora fulva</name>
    <name type="common">Tomato leaf mold</name>
    <name type="synonym">Cladosporium fulvum</name>
    <dbReference type="NCBI Taxonomy" id="5499"/>
    <lineage>
        <taxon>Eukaryota</taxon>
        <taxon>Fungi</taxon>
        <taxon>Dikarya</taxon>
        <taxon>Ascomycota</taxon>
        <taxon>Pezizomycotina</taxon>
        <taxon>Dothideomycetes</taxon>
        <taxon>Dothideomycetidae</taxon>
        <taxon>Mycosphaerellales</taxon>
        <taxon>Mycosphaerellaceae</taxon>
        <taxon>Fulvia</taxon>
    </lineage>
</organism>
<evidence type="ECO:0000256" key="1">
    <source>
        <dbReference type="SAM" id="MobiDB-lite"/>
    </source>
</evidence>
<reference evidence="2" key="1">
    <citation type="submission" date="2021-12" db="EMBL/GenBank/DDBJ databases">
        <authorList>
            <person name="Zaccaron A."/>
            <person name="Stergiopoulos I."/>
        </authorList>
    </citation>
    <scope>NUCLEOTIDE SEQUENCE</scope>
    <source>
        <strain evidence="2">Race5_Kim</strain>
    </source>
</reference>
<feature type="compositionally biased region" description="Polar residues" evidence="1">
    <location>
        <begin position="258"/>
        <end position="272"/>
    </location>
</feature>
<dbReference type="EMBL" id="CP090167">
    <property type="protein sequence ID" value="UJO17568.1"/>
    <property type="molecule type" value="Genomic_DNA"/>
</dbReference>
<feature type="region of interest" description="Disordered" evidence="1">
    <location>
        <begin position="1544"/>
        <end position="1563"/>
    </location>
</feature>
<feature type="compositionally biased region" description="Polar residues" evidence="1">
    <location>
        <begin position="83"/>
        <end position="94"/>
    </location>
</feature>
<feature type="compositionally biased region" description="Polar residues" evidence="1">
    <location>
        <begin position="1918"/>
        <end position="1931"/>
    </location>
</feature>
<name>A0A9Q8LHM7_PASFU</name>
<feature type="region of interest" description="Disordered" evidence="1">
    <location>
        <begin position="1893"/>
        <end position="1989"/>
    </location>
</feature>
<feature type="compositionally biased region" description="Polar residues" evidence="1">
    <location>
        <begin position="999"/>
        <end position="1022"/>
    </location>
</feature>
<evidence type="ECO:0000313" key="2">
    <source>
        <dbReference type="EMBL" id="UJO17568.1"/>
    </source>
</evidence>
<feature type="compositionally biased region" description="Polar residues" evidence="1">
    <location>
        <begin position="905"/>
        <end position="919"/>
    </location>
</feature>
<feature type="compositionally biased region" description="Polar residues" evidence="1">
    <location>
        <begin position="1087"/>
        <end position="1113"/>
    </location>
</feature>
<feature type="compositionally biased region" description="Polar residues" evidence="1">
    <location>
        <begin position="1054"/>
        <end position="1077"/>
    </location>
</feature>
<reference evidence="2" key="2">
    <citation type="journal article" date="2022" name="Microb. Genom.">
        <title>A chromosome-scale genome assembly of the tomato pathogen Cladosporium fulvum reveals a compartmentalized genome architecture and the presence of a dispensable chromosome.</title>
        <authorList>
            <person name="Zaccaron A.Z."/>
            <person name="Chen L.H."/>
            <person name="Samaras A."/>
            <person name="Stergiopoulos I."/>
        </authorList>
    </citation>
    <scope>NUCLEOTIDE SEQUENCE</scope>
    <source>
        <strain evidence="2">Race5_Kim</strain>
    </source>
</reference>
<feature type="compositionally biased region" description="Low complexity" evidence="1">
    <location>
        <begin position="313"/>
        <end position="329"/>
    </location>
</feature>
<feature type="region of interest" description="Disordered" evidence="1">
    <location>
        <begin position="476"/>
        <end position="515"/>
    </location>
</feature>
<dbReference type="RefSeq" id="XP_047761934.1">
    <property type="nucleotide sequence ID" value="XM_047904643.1"/>
</dbReference>
<feature type="compositionally biased region" description="Basic and acidic residues" evidence="1">
    <location>
        <begin position="1127"/>
        <end position="1141"/>
    </location>
</feature>
<protein>
    <submittedName>
        <fullName evidence="2">Uncharacterized protein</fullName>
    </submittedName>
</protein>
<proteinExistence type="predicted"/>
<feature type="compositionally biased region" description="Polar residues" evidence="1">
    <location>
        <begin position="605"/>
        <end position="638"/>
    </location>
</feature>
<feature type="region of interest" description="Disordered" evidence="1">
    <location>
        <begin position="171"/>
        <end position="390"/>
    </location>
</feature>
<gene>
    <name evidence="2" type="ORF">CLAFUR5_05495</name>
</gene>
<dbReference type="Proteomes" id="UP000756132">
    <property type="component" value="Chromosome 5"/>
</dbReference>
<feature type="region of interest" description="Disordered" evidence="1">
    <location>
        <begin position="1832"/>
        <end position="1876"/>
    </location>
</feature>